<gene>
    <name evidence="3" type="ORF">N8I84_14865</name>
</gene>
<dbReference type="InterPro" id="IPR027417">
    <property type="entry name" value="P-loop_NTPase"/>
</dbReference>
<evidence type="ECO:0000259" key="2">
    <source>
        <dbReference type="PROSITE" id="PS50043"/>
    </source>
</evidence>
<reference evidence="3" key="1">
    <citation type="submission" date="2022-10" db="EMBL/GenBank/DDBJ databases">
        <authorList>
            <person name="Mo P."/>
        </authorList>
    </citation>
    <scope>NUCLEOTIDE SEQUENCE</scope>
    <source>
        <strain evidence="3">HUAS 13-4</strain>
    </source>
</reference>
<proteinExistence type="predicted"/>
<dbReference type="EMBL" id="CP106793">
    <property type="protein sequence ID" value="UXY19867.1"/>
    <property type="molecule type" value="Genomic_DNA"/>
</dbReference>
<keyword evidence="1" id="KW-0238">DNA-binding</keyword>
<sequence>MPITPYAGAAWPLTARETELADVATAVERGGALLVGEPGTGKSRLLAAAMQAARHAGHTTVWLHDPRATDLDRHFGEADGGGRTVVGADDVHLLVPGAAERLYTLVRAGRAALLGAAPSGMPLPDGVSRLWVEGRVERIPVEPFDPAAAETLLRARLGGRIARQSLDGLWSLTLGNAQFLCEIVESALAEGALRLGGDTWQWHGPAGEPSDRLAEMVRLRLGPLADDEAELAAMIALAGPLEAGLAPVEDLIHAAESLNRRGVVVTERDGKRLRLRLAHPLYAPVLTAGLPDLTARRLRLRLAEAIEATGARRTDDGSRTVALRLAAGDELPPHRLLAAADAALRRRDFALAERLGRLGLAAQGDRDHGGGGPGALLARALAGQGRYQEAEAEFARGTGDEAARALNLAWGLHRVPEAAALVETAAARRPDDPELLGARTVLQLLRDDTGDAAGTGLPGPDAAALVVPPVALARIERGDAAGALALLGQVRDRMDGWEAEHRLAARLLTSRAAFHAGRTAELSAALDGIRHDSAGSRGEIRGAVVRARTYRSAGRYDEAVALLRRACARDDRADWFTTPAWTLSQLAGALAEAGEHTEAVRTVVEARAVERQSVAYPLAVDGAALEHALVLAYTGDLAGAARRAREVASRAAAAGRLQQAVTALHLAGRVGDAAASAADLARLVREDDGGYPALLATHVRALARRDGDALDTVADRFASFGAPPLAAEASAQAARAHQAAGRRRRGRAARVRCAELLAAYDGDLPPWAPASASWTEPAPGTARLTAREREVASLAASRLSNQEIADRLVVSVRTVENHLHRVYGKLGVTARTELAHHL</sequence>
<dbReference type="Proteomes" id="UP001061298">
    <property type="component" value="Chromosome"/>
</dbReference>
<dbReference type="Gene3D" id="1.10.10.10">
    <property type="entry name" value="Winged helix-like DNA-binding domain superfamily/Winged helix DNA-binding domain"/>
    <property type="match status" value="1"/>
</dbReference>
<protein>
    <submittedName>
        <fullName evidence="3">Helix-turn-helix transcriptional regulator</fullName>
    </submittedName>
</protein>
<dbReference type="PANTHER" id="PTHR43214">
    <property type="entry name" value="TWO-COMPONENT RESPONSE REGULATOR"/>
    <property type="match status" value="1"/>
</dbReference>
<dbReference type="SUPFAM" id="SSF52540">
    <property type="entry name" value="P-loop containing nucleoside triphosphate hydrolases"/>
    <property type="match status" value="1"/>
</dbReference>
<dbReference type="InterPro" id="IPR011990">
    <property type="entry name" value="TPR-like_helical_dom_sf"/>
</dbReference>
<dbReference type="InterPro" id="IPR039420">
    <property type="entry name" value="WalR-like"/>
</dbReference>
<organism evidence="3 4">
    <name type="scientific">Streptomyces cynarae</name>
    <dbReference type="NCBI Taxonomy" id="2981134"/>
    <lineage>
        <taxon>Bacteria</taxon>
        <taxon>Bacillati</taxon>
        <taxon>Actinomycetota</taxon>
        <taxon>Actinomycetes</taxon>
        <taxon>Kitasatosporales</taxon>
        <taxon>Streptomycetaceae</taxon>
        <taxon>Streptomyces</taxon>
    </lineage>
</organism>
<dbReference type="RefSeq" id="WP_263229985.1">
    <property type="nucleotide sequence ID" value="NZ_CP106793.1"/>
</dbReference>
<dbReference type="CDD" id="cd06170">
    <property type="entry name" value="LuxR_C_like"/>
    <property type="match status" value="1"/>
</dbReference>
<dbReference type="InterPro" id="IPR016032">
    <property type="entry name" value="Sig_transdc_resp-reg_C-effctor"/>
</dbReference>
<evidence type="ECO:0000256" key="1">
    <source>
        <dbReference type="ARBA" id="ARBA00023125"/>
    </source>
</evidence>
<name>A0ABY6DZU0_9ACTN</name>
<dbReference type="InterPro" id="IPR000792">
    <property type="entry name" value="Tscrpt_reg_LuxR_C"/>
</dbReference>
<keyword evidence="4" id="KW-1185">Reference proteome</keyword>
<feature type="domain" description="HTH luxR-type" evidence="2">
    <location>
        <begin position="777"/>
        <end position="838"/>
    </location>
</feature>
<dbReference type="SMART" id="SM00421">
    <property type="entry name" value="HTH_LUXR"/>
    <property type="match status" value="1"/>
</dbReference>
<dbReference type="Gene3D" id="1.25.40.10">
    <property type="entry name" value="Tetratricopeptide repeat domain"/>
    <property type="match status" value="1"/>
</dbReference>
<dbReference type="InterPro" id="IPR036388">
    <property type="entry name" value="WH-like_DNA-bd_sf"/>
</dbReference>
<evidence type="ECO:0000313" key="4">
    <source>
        <dbReference type="Proteomes" id="UP001061298"/>
    </source>
</evidence>
<dbReference type="SUPFAM" id="SSF48452">
    <property type="entry name" value="TPR-like"/>
    <property type="match status" value="1"/>
</dbReference>
<dbReference type="SUPFAM" id="SSF46894">
    <property type="entry name" value="C-terminal effector domain of the bipartite response regulators"/>
    <property type="match status" value="1"/>
</dbReference>
<evidence type="ECO:0000313" key="3">
    <source>
        <dbReference type="EMBL" id="UXY19867.1"/>
    </source>
</evidence>
<dbReference type="PRINTS" id="PR00038">
    <property type="entry name" value="HTHLUXR"/>
</dbReference>
<accession>A0ABY6DZU0</accession>
<dbReference type="PROSITE" id="PS50043">
    <property type="entry name" value="HTH_LUXR_2"/>
    <property type="match status" value="1"/>
</dbReference>
<dbReference type="Pfam" id="PF00196">
    <property type="entry name" value="GerE"/>
    <property type="match status" value="1"/>
</dbReference>